<dbReference type="EMBL" id="PVTP01000011">
    <property type="protein sequence ID" value="PRY75668.1"/>
    <property type="molecule type" value="Genomic_DNA"/>
</dbReference>
<keyword evidence="1" id="KW-1133">Transmembrane helix</keyword>
<keyword evidence="1" id="KW-0812">Transmembrane</keyword>
<keyword evidence="3" id="KW-1185">Reference proteome</keyword>
<protein>
    <submittedName>
        <fullName evidence="2">Lipopolysaccharide export system protein LptC</fullName>
    </submittedName>
</protein>
<accession>A0A2T0VVF9</accession>
<feature type="transmembrane region" description="Helical" evidence="1">
    <location>
        <begin position="12"/>
        <end position="34"/>
    </location>
</feature>
<dbReference type="Proteomes" id="UP000238007">
    <property type="component" value="Unassembled WGS sequence"/>
</dbReference>
<evidence type="ECO:0000313" key="2">
    <source>
        <dbReference type="EMBL" id="PRY75668.1"/>
    </source>
</evidence>
<comment type="caution">
    <text evidence="2">The sequence shown here is derived from an EMBL/GenBank/DDBJ whole genome shotgun (WGS) entry which is preliminary data.</text>
</comment>
<dbReference type="AlphaFoldDB" id="A0A2T0VVF9"/>
<reference evidence="2 3" key="1">
    <citation type="submission" date="2018-03" db="EMBL/GenBank/DDBJ databases">
        <title>Genomic Encyclopedia of Archaeal and Bacterial Type Strains, Phase II (KMG-II): from individual species to whole genera.</title>
        <authorList>
            <person name="Goeker M."/>
        </authorList>
    </citation>
    <scope>NUCLEOTIDE SEQUENCE [LARGE SCALE GENOMIC DNA]</scope>
    <source>
        <strain evidence="2 3">DSM 101533</strain>
    </source>
</reference>
<evidence type="ECO:0000313" key="3">
    <source>
        <dbReference type="Proteomes" id="UP000238007"/>
    </source>
</evidence>
<evidence type="ECO:0000256" key="1">
    <source>
        <dbReference type="SAM" id="Phobius"/>
    </source>
</evidence>
<name>A0A2T0VVF9_9RHOB</name>
<keyword evidence="1" id="KW-0472">Membrane</keyword>
<dbReference type="OrthoDB" id="7871110at2"/>
<gene>
    <name evidence="2" type="ORF">CLV80_11119</name>
</gene>
<organism evidence="2 3">
    <name type="scientific">Yoonia maritima</name>
    <dbReference type="NCBI Taxonomy" id="1435347"/>
    <lineage>
        <taxon>Bacteria</taxon>
        <taxon>Pseudomonadati</taxon>
        <taxon>Pseudomonadota</taxon>
        <taxon>Alphaproteobacteria</taxon>
        <taxon>Rhodobacterales</taxon>
        <taxon>Paracoccaceae</taxon>
        <taxon>Yoonia</taxon>
    </lineage>
</organism>
<sequence length="199" mass="21191">MGGRDNTYSRIVGLAKIVLPIGALALLSTLFMFARDPNEPADIDLTEVAEIAREQRLSSPRFSGVTDDGAVLSIAARSAHPSLTNPDTVTIDSIQMRMDNPGGSSIEVTATNGELDGPARIARFLGLARLETSTGYEMETNGLIAELDSGVVTSDGLLEIHAPFGELTAGKVTFQVSSDHVGQQMLFTNGVKLIYKPQE</sequence>
<proteinExistence type="predicted"/>